<gene>
    <name evidence="8" type="ORF">Sjap_022490</name>
</gene>
<dbReference type="GO" id="GO:0051082">
    <property type="term" value="F:unfolded protein binding"/>
    <property type="evidence" value="ECO:0007669"/>
    <property type="project" value="InterPro"/>
</dbReference>
<dbReference type="GO" id="GO:0042026">
    <property type="term" value="P:protein refolding"/>
    <property type="evidence" value="ECO:0007669"/>
    <property type="project" value="TreeGrafter"/>
</dbReference>
<dbReference type="InterPro" id="IPR036869">
    <property type="entry name" value="J_dom_sf"/>
</dbReference>
<dbReference type="Gene3D" id="1.10.287.110">
    <property type="entry name" value="DnaJ domain"/>
    <property type="match status" value="1"/>
</dbReference>
<feature type="domain" description="J" evidence="6">
    <location>
        <begin position="94"/>
        <end position="181"/>
    </location>
</feature>
<evidence type="ECO:0000313" key="9">
    <source>
        <dbReference type="Proteomes" id="UP001417504"/>
    </source>
</evidence>
<evidence type="ECO:0000256" key="3">
    <source>
        <dbReference type="ARBA" id="ARBA00022771"/>
    </source>
</evidence>
<dbReference type="SMART" id="SM00271">
    <property type="entry name" value="DnaJ"/>
    <property type="match status" value="1"/>
</dbReference>
<dbReference type="InterPro" id="IPR008971">
    <property type="entry name" value="HSP40/DnaJ_pept-bd"/>
</dbReference>
<evidence type="ECO:0000256" key="5">
    <source>
        <dbReference type="PROSITE-ProRule" id="PRU00546"/>
    </source>
</evidence>
<feature type="domain" description="CR-type" evidence="7">
    <location>
        <begin position="242"/>
        <end position="316"/>
    </location>
</feature>
<dbReference type="AlphaFoldDB" id="A0AAP0EUN7"/>
<dbReference type="InterPro" id="IPR001305">
    <property type="entry name" value="HSP_DnaJ_Cys-rich_dom"/>
</dbReference>
<keyword evidence="2" id="KW-0677">Repeat</keyword>
<dbReference type="Gene3D" id="2.10.230.10">
    <property type="entry name" value="Heat shock protein DnaJ, cysteine-rich domain"/>
    <property type="match status" value="1"/>
</dbReference>
<dbReference type="Gene3D" id="2.60.260.20">
    <property type="entry name" value="Urease metallochaperone UreE, N-terminal domain"/>
    <property type="match status" value="2"/>
</dbReference>
<evidence type="ECO:0000259" key="6">
    <source>
        <dbReference type="PROSITE" id="PS50076"/>
    </source>
</evidence>
<dbReference type="GO" id="GO:0008270">
    <property type="term" value="F:zinc ion binding"/>
    <property type="evidence" value="ECO:0007669"/>
    <property type="project" value="UniProtKB-KW"/>
</dbReference>
<feature type="zinc finger region" description="CR-type" evidence="5">
    <location>
        <begin position="242"/>
        <end position="316"/>
    </location>
</feature>
<dbReference type="Proteomes" id="UP001417504">
    <property type="component" value="Unassembled WGS sequence"/>
</dbReference>
<evidence type="ECO:0008006" key="10">
    <source>
        <dbReference type="Google" id="ProtNLM"/>
    </source>
</evidence>
<protein>
    <recommendedName>
        <fullName evidence="10">Chaperone protein dnaJ 1, mitochondrial</fullName>
    </recommendedName>
</protein>
<reference evidence="8 9" key="1">
    <citation type="submission" date="2024-01" db="EMBL/GenBank/DDBJ databases">
        <title>Genome assemblies of Stephania.</title>
        <authorList>
            <person name="Yang L."/>
        </authorList>
    </citation>
    <scope>NUCLEOTIDE SEQUENCE [LARGE SCALE GENOMIC DNA]</scope>
    <source>
        <strain evidence="8">QJT</strain>
        <tissue evidence="8">Leaf</tissue>
    </source>
</reference>
<sequence>MGRLGFLGLASKSLCHFRRVRHDFPSTLRISECFSSLGDGHRSPHLRQMMFLSSSLYGCGYHVAQNASDFEATKASSTKRFIHATSSCYLAKRDLYEILGVHKDASANEIKKAFLALAKKYHPDTNKNNPAVKRKFQEIRDAYEVSTCSLICLILMHAFVVEGNLQTLRDSAKRAKYDEESRGATSREYATEETVVFTDASEEQFSDSFRKIFSEIFESEAEEIAGDVQVDLLLSFGEAAKGCKKHLSFDAHVPCNSCNGRGYPTSAKPMMCLACKGVGTVTVPPFTSTCTICKGVGRIIKESCMACKGSGVVQGVKEVTVAIPAGIESGDTISVPEGGNSGGRGVLPGTLFIKLKVAKDPMFHRDGADIFVDSHISFTQIPKGVQPGQLLVLRGHGLPKQGGLIKSFGDQYVRFCIHFPTDIHKLPILDLVYLELIFFFSYVFNKEIQESGLSFIVFLYSFVMEAHEIRSSDCDAPSYIFCAEWLTVGKVRNFDFALDFANLKFRSNFEEFNFDKGSLTKIRRYTEV</sequence>
<dbReference type="Pfam" id="PF00226">
    <property type="entry name" value="DnaJ"/>
    <property type="match status" value="1"/>
</dbReference>
<keyword evidence="4 5" id="KW-0862">Zinc</keyword>
<dbReference type="PANTHER" id="PTHR43096:SF36">
    <property type="entry name" value="CHAPERONE PROTEIN DNAJ 1, MITOCHONDRIAL"/>
    <property type="match status" value="1"/>
</dbReference>
<dbReference type="CDD" id="cd10747">
    <property type="entry name" value="DnaJ_C"/>
    <property type="match status" value="1"/>
</dbReference>
<evidence type="ECO:0000256" key="2">
    <source>
        <dbReference type="ARBA" id="ARBA00022737"/>
    </source>
</evidence>
<dbReference type="InterPro" id="IPR001623">
    <property type="entry name" value="DnaJ_domain"/>
</dbReference>
<evidence type="ECO:0000256" key="1">
    <source>
        <dbReference type="ARBA" id="ARBA00022723"/>
    </source>
</evidence>
<dbReference type="CDD" id="cd06257">
    <property type="entry name" value="DnaJ"/>
    <property type="match status" value="1"/>
</dbReference>
<dbReference type="GO" id="GO:0005737">
    <property type="term" value="C:cytoplasm"/>
    <property type="evidence" value="ECO:0007669"/>
    <property type="project" value="TreeGrafter"/>
</dbReference>
<dbReference type="PROSITE" id="PS50076">
    <property type="entry name" value="DNAJ_2"/>
    <property type="match status" value="1"/>
</dbReference>
<evidence type="ECO:0000256" key="4">
    <source>
        <dbReference type="ARBA" id="ARBA00022833"/>
    </source>
</evidence>
<organism evidence="8 9">
    <name type="scientific">Stephania japonica</name>
    <dbReference type="NCBI Taxonomy" id="461633"/>
    <lineage>
        <taxon>Eukaryota</taxon>
        <taxon>Viridiplantae</taxon>
        <taxon>Streptophyta</taxon>
        <taxon>Embryophyta</taxon>
        <taxon>Tracheophyta</taxon>
        <taxon>Spermatophyta</taxon>
        <taxon>Magnoliopsida</taxon>
        <taxon>Ranunculales</taxon>
        <taxon>Menispermaceae</taxon>
        <taxon>Menispermoideae</taxon>
        <taxon>Cissampelideae</taxon>
        <taxon>Stephania</taxon>
    </lineage>
</organism>
<dbReference type="Pfam" id="PF01556">
    <property type="entry name" value="DnaJ_C"/>
    <property type="match status" value="1"/>
</dbReference>
<dbReference type="InterPro" id="IPR036410">
    <property type="entry name" value="HSP_DnaJ_Cys-rich_dom_sf"/>
</dbReference>
<evidence type="ECO:0000313" key="8">
    <source>
        <dbReference type="EMBL" id="KAK9096993.1"/>
    </source>
</evidence>
<dbReference type="EMBL" id="JBBNAE010000009">
    <property type="protein sequence ID" value="KAK9096993.1"/>
    <property type="molecule type" value="Genomic_DNA"/>
</dbReference>
<dbReference type="CDD" id="cd10719">
    <property type="entry name" value="DnaJ_zf"/>
    <property type="match status" value="1"/>
</dbReference>
<dbReference type="GO" id="GO:0031072">
    <property type="term" value="F:heat shock protein binding"/>
    <property type="evidence" value="ECO:0007669"/>
    <property type="project" value="InterPro"/>
</dbReference>
<keyword evidence="9" id="KW-1185">Reference proteome</keyword>
<dbReference type="PANTHER" id="PTHR43096">
    <property type="entry name" value="DNAJ HOMOLOG 1, MITOCHONDRIAL-RELATED"/>
    <property type="match status" value="1"/>
</dbReference>
<name>A0AAP0EUN7_9MAGN</name>
<dbReference type="SUPFAM" id="SSF46565">
    <property type="entry name" value="Chaperone J-domain"/>
    <property type="match status" value="1"/>
</dbReference>
<dbReference type="SUPFAM" id="SSF49493">
    <property type="entry name" value="HSP40/DnaJ peptide-binding domain"/>
    <property type="match status" value="2"/>
</dbReference>
<dbReference type="PRINTS" id="PR00625">
    <property type="entry name" value="JDOMAIN"/>
</dbReference>
<dbReference type="PROSITE" id="PS51188">
    <property type="entry name" value="ZF_CR"/>
    <property type="match status" value="1"/>
</dbReference>
<evidence type="ECO:0000259" key="7">
    <source>
        <dbReference type="PROSITE" id="PS51188"/>
    </source>
</evidence>
<proteinExistence type="predicted"/>
<keyword evidence="3 5" id="KW-0863">Zinc-finger</keyword>
<accession>A0AAP0EUN7</accession>
<dbReference type="SUPFAM" id="SSF57938">
    <property type="entry name" value="DnaJ/Hsp40 cysteine-rich domain"/>
    <property type="match status" value="1"/>
</dbReference>
<comment type="caution">
    <text evidence="8">The sequence shown here is derived from an EMBL/GenBank/DDBJ whole genome shotgun (WGS) entry which is preliminary data.</text>
</comment>
<keyword evidence="1 5" id="KW-0479">Metal-binding</keyword>
<dbReference type="InterPro" id="IPR002939">
    <property type="entry name" value="DnaJ_C"/>
</dbReference>